<evidence type="ECO:0000313" key="2">
    <source>
        <dbReference type="Proteomes" id="UP000003704"/>
    </source>
</evidence>
<dbReference type="Pfam" id="PF10387">
    <property type="entry name" value="DUF2442"/>
    <property type="match status" value="1"/>
</dbReference>
<protein>
    <recommendedName>
        <fullName evidence="3">DUF2442 domain-containing protein</fullName>
    </recommendedName>
</protein>
<dbReference type="AlphaFoldDB" id="I8HWQ5"/>
<reference evidence="1 2" key="1">
    <citation type="journal article" date="2012" name="J. Bacteriol.">
        <title>Genome Sequence of n-Alkane-Degrading Hydrocarboniphaga effusa Strain AP103T (ATCC BAA-332T).</title>
        <authorList>
            <person name="Chang H.K."/>
            <person name="Zylstra G.J."/>
            <person name="Chae J.C."/>
        </authorList>
    </citation>
    <scope>NUCLEOTIDE SEQUENCE [LARGE SCALE GENOMIC DNA]</scope>
    <source>
        <strain evidence="1 2">AP103</strain>
    </source>
</reference>
<dbReference type="Proteomes" id="UP000003704">
    <property type="component" value="Unassembled WGS sequence"/>
</dbReference>
<accession>I8HWQ5</accession>
<evidence type="ECO:0000313" key="1">
    <source>
        <dbReference type="EMBL" id="EIT67781.1"/>
    </source>
</evidence>
<keyword evidence="2" id="KW-1185">Reference proteome</keyword>
<dbReference type="Gene3D" id="3.30.2020.40">
    <property type="entry name" value="Uncharacterised protein PF10387, DUF2442"/>
    <property type="match status" value="1"/>
</dbReference>
<dbReference type="OrthoDB" id="9807561at2"/>
<dbReference type="InterPro" id="IPR018841">
    <property type="entry name" value="DUF2442"/>
</dbReference>
<gene>
    <name evidence="1" type="ORF">WQQ_42160</name>
</gene>
<name>I8HWQ5_9GAMM</name>
<comment type="caution">
    <text evidence="1">The sequence shown here is derived from an EMBL/GenBank/DDBJ whole genome shotgun (WGS) entry which is preliminary data.</text>
</comment>
<dbReference type="RefSeq" id="WP_007187151.1">
    <property type="nucleotide sequence ID" value="NZ_AKGD01000004.1"/>
</dbReference>
<organism evidence="1 2">
    <name type="scientific">Hydrocarboniphaga effusa AP103</name>
    <dbReference type="NCBI Taxonomy" id="1172194"/>
    <lineage>
        <taxon>Bacteria</taxon>
        <taxon>Pseudomonadati</taxon>
        <taxon>Pseudomonadota</taxon>
        <taxon>Gammaproteobacteria</taxon>
        <taxon>Nevskiales</taxon>
        <taxon>Nevskiaceae</taxon>
        <taxon>Hydrocarboniphaga</taxon>
    </lineage>
</organism>
<sequence>MLKISIRAYRLAERRAARRGLVLRATDAYFDRRRRRLIVTLDSGVELSAPRRLLLPLSGARVADMSMVRVSPAGYYLHWPRLGGYLWVTDLFGLNFRQVLDES</sequence>
<dbReference type="STRING" id="1172194.WQQ_42160"/>
<evidence type="ECO:0008006" key="3">
    <source>
        <dbReference type="Google" id="ProtNLM"/>
    </source>
</evidence>
<proteinExistence type="predicted"/>
<dbReference type="EMBL" id="AKGD01000004">
    <property type="protein sequence ID" value="EIT67781.1"/>
    <property type="molecule type" value="Genomic_DNA"/>
</dbReference>